<evidence type="ECO:0000313" key="1">
    <source>
        <dbReference type="EnsemblMetazoa" id="XP_019756712.1"/>
    </source>
</evidence>
<evidence type="ECO:0000313" key="2">
    <source>
        <dbReference type="Proteomes" id="UP000019118"/>
    </source>
</evidence>
<protein>
    <submittedName>
        <fullName evidence="1">Uncharacterized protein</fullName>
    </submittedName>
</protein>
<accession>A0AAR5P791</accession>
<name>A0AAR5P791_DENPD</name>
<reference evidence="2" key="1">
    <citation type="journal article" date="2013" name="Genome Biol.">
        <title>Draft genome of the mountain pine beetle, Dendroctonus ponderosae Hopkins, a major forest pest.</title>
        <authorList>
            <person name="Keeling C.I."/>
            <person name="Yuen M.M."/>
            <person name="Liao N.Y."/>
            <person name="Docking T.R."/>
            <person name="Chan S.K."/>
            <person name="Taylor G.A."/>
            <person name="Palmquist D.L."/>
            <person name="Jackman S.D."/>
            <person name="Nguyen A."/>
            <person name="Li M."/>
            <person name="Henderson H."/>
            <person name="Janes J.K."/>
            <person name="Zhao Y."/>
            <person name="Pandoh P."/>
            <person name="Moore R."/>
            <person name="Sperling F.A."/>
            <person name="Huber D.P."/>
            <person name="Birol I."/>
            <person name="Jones S.J."/>
            <person name="Bohlmann J."/>
        </authorList>
    </citation>
    <scope>NUCLEOTIDE SEQUENCE</scope>
</reference>
<dbReference type="EnsemblMetazoa" id="XM_019901153.1">
    <property type="protein sequence ID" value="XP_019756712.1"/>
    <property type="gene ID" value="LOC109535264"/>
</dbReference>
<organism evidence="1 2">
    <name type="scientific">Dendroctonus ponderosae</name>
    <name type="common">Mountain pine beetle</name>
    <dbReference type="NCBI Taxonomy" id="77166"/>
    <lineage>
        <taxon>Eukaryota</taxon>
        <taxon>Metazoa</taxon>
        <taxon>Ecdysozoa</taxon>
        <taxon>Arthropoda</taxon>
        <taxon>Hexapoda</taxon>
        <taxon>Insecta</taxon>
        <taxon>Pterygota</taxon>
        <taxon>Neoptera</taxon>
        <taxon>Endopterygota</taxon>
        <taxon>Coleoptera</taxon>
        <taxon>Polyphaga</taxon>
        <taxon>Cucujiformia</taxon>
        <taxon>Curculionidae</taxon>
        <taxon>Scolytinae</taxon>
        <taxon>Dendroctonus</taxon>
    </lineage>
</organism>
<dbReference type="Proteomes" id="UP000019118">
    <property type="component" value="Unassembled WGS sequence"/>
</dbReference>
<dbReference type="AlphaFoldDB" id="A0AAR5P791"/>
<dbReference type="EnsemblMetazoa" id="XM_019901154.1">
    <property type="protein sequence ID" value="XP_019756713.1"/>
    <property type="gene ID" value="LOC109535264"/>
</dbReference>
<keyword evidence="2" id="KW-1185">Reference proteome</keyword>
<proteinExistence type="predicted"/>
<sequence length="199" mass="22497">MQSVVLLRSHPTREFKFNLKNDDCYKRARRVKVLTKYGAVTRFQHQSRGMSELGVMRASPDSDCNSNLRGSYLSTTSSQDVDFVQDNSDYQWFLDYGYRDGGTNHHTSILSLPETYEAGDNYYDALAKNMDANLAEADMESFKTEDIHALLTNLPPMCTDQLSQETQRQGESFAEVSGSLMGKFDLDSYISPHSSSQVI</sequence>
<reference evidence="1" key="2">
    <citation type="submission" date="2024-08" db="UniProtKB">
        <authorList>
            <consortium name="EnsemblMetazoa"/>
        </authorList>
    </citation>
    <scope>IDENTIFICATION</scope>
</reference>